<evidence type="ECO:0000256" key="1">
    <source>
        <dbReference type="SAM" id="MobiDB-lite"/>
    </source>
</evidence>
<reference evidence="2 3" key="1">
    <citation type="journal article" date="2010" name="Stand. Genomic Sci.">
        <title>Complete genome sequence of Aminobacterium colombiense type strain (ALA-1).</title>
        <authorList>
            <person name="Chertkov O."/>
            <person name="Sikorski J."/>
            <person name="Brambilla E."/>
            <person name="Lapidus A."/>
            <person name="Copeland A."/>
            <person name="Glavina Del Rio T."/>
            <person name="Nolan M."/>
            <person name="Lucas S."/>
            <person name="Tice H."/>
            <person name="Cheng J.F."/>
            <person name="Han C."/>
            <person name="Detter J.C."/>
            <person name="Bruce D."/>
            <person name="Tapia R."/>
            <person name="Goodwin L."/>
            <person name="Pitluck S."/>
            <person name="Liolios K."/>
            <person name="Ivanova N."/>
            <person name="Mavromatis K."/>
            <person name="Ovchinnikova G."/>
            <person name="Pati A."/>
            <person name="Chen A."/>
            <person name="Palaniappan K."/>
            <person name="Land M."/>
            <person name="Hauser L."/>
            <person name="Chang Y.J."/>
            <person name="Jeffries C.D."/>
            <person name="Spring S."/>
            <person name="Rohde M."/>
            <person name="Goker M."/>
            <person name="Bristow J."/>
            <person name="Eisen J.A."/>
            <person name="Markowitz V."/>
            <person name="Hugenholtz P."/>
            <person name="Kyrpides N.C."/>
            <person name="Klenk H.P."/>
        </authorList>
    </citation>
    <scope>NUCLEOTIDE SEQUENCE [LARGE SCALE GENOMIC DNA]</scope>
    <source>
        <strain evidence="3">DSM 12261 / ALA-1</strain>
    </source>
</reference>
<keyword evidence="3" id="KW-1185">Reference proteome</keyword>
<dbReference type="RefSeq" id="WP_013049163.1">
    <property type="nucleotide sequence ID" value="NC_014011.1"/>
</dbReference>
<proteinExistence type="predicted"/>
<feature type="compositionally biased region" description="Low complexity" evidence="1">
    <location>
        <begin position="50"/>
        <end position="69"/>
    </location>
</feature>
<dbReference type="Proteomes" id="UP000002366">
    <property type="component" value="Chromosome"/>
</dbReference>
<evidence type="ECO:0000313" key="3">
    <source>
        <dbReference type="Proteomes" id="UP000002366"/>
    </source>
</evidence>
<organism evidence="2 3">
    <name type="scientific">Aminobacterium colombiense (strain DSM 12261 / ALA-1)</name>
    <dbReference type="NCBI Taxonomy" id="572547"/>
    <lineage>
        <taxon>Bacteria</taxon>
        <taxon>Thermotogati</taxon>
        <taxon>Synergistota</taxon>
        <taxon>Synergistia</taxon>
        <taxon>Synergistales</taxon>
        <taxon>Aminobacteriaceae</taxon>
        <taxon>Aminobacterium</taxon>
    </lineage>
</organism>
<gene>
    <name evidence="2" type="ordered locus">Amico_1788</name>
</gene>
<dbReference type="AlphaFoldDB" id="D5EH69"/>
<sequence>MRALTSNFAKGLITPCLKIKTVSFVEEMSSQRQALRAGSPMAGHKNKTVTATTMTTTSTTTSTTTTSTAMTSGVCTEQYHKGPLRGSFILFNNS</sequence>
<dbReference type="HOGENOM" id="CLU_2379902_0_0_0"/>
<name>D5EH69_AMICL</name>
<dbReference type="EMBL" id="CP001997">
    <property type="protein sequence ID" value="ADE57901.1"/>
    <property type="molecule type" value="Genomic_DNA"/>
</dbReference>
<evidence type="ECO:0000313" key="2">
    <source>
        <dbReference type="EMBL" id="ADE57901.1"/>
    </source>
</evidence>
<accession>D5EH69</accession>
<dbReference type="STRING" id="572547.Amico_1788"/>
<dbReference type="KEGG" id="aco:Amico_1788"/>
<protein>
    <submittedName>
        <fullName evidence="2">Uncharacterized protein</fullName>
    </submittedName>
</protein>
<feature type="region of interest" description="Disordered" evidence="1">
    <location>
        <begin position="35"/>
        <end position="69"/>
    </location>
</feature>